<evidence type="ECO:0000256" key="3">
    <source>
        <dbReference type="ARBA" id="ARBA00022989"/>
    </source>
</evidence>
<evidence type="ECO:0000256" key="1">
    <source>
        <dbReference type="ARBA" id="ARBA00004141"/>
    </source>
</evidence>
<evidence type="ECO:0000256" key="2">
    <source>
        <dbReference type="ARBA" id="ARBA00022692"/>
    </source>
</evidence>
<keyword evidence="10" id="KW-1185">Reference proteome</keyword>
<dbReference type="PANTHER" id="PTHR33048:SF160">
    <property type="entry name" value="SAT4 FAMILY MEMBRANE PROTEIN"/>
    <property type="match status" value="1"/>
</dbReference>
<evidence type="ECO:0000313" key="10">
    <source>
        <dbReference type="Proteomes" id="UP000030651"/>
    </source>
</evidence>
<dbReference type="Proteomes" id="UP000030651">
    <property type="component" value="Unassembled WGS sequence"/>
</dbReference>
<feature type="domain" description="Rhodopsin" evidence="8">
    <location>
        <begin position="8"/>
        <end position="211"/>
    </location>
</feature>
<feature type="transmembrane region" description="Helical" evidence="7">
    <location>
        <begin position="67"/>
        <end position="87"/>
    </location>
</feature>
<keyword evidence="2 7" id="KW-0812">Transmembrane</keyword>
<sequence>MSALTFPLSANGLGLDMWTLSPDAINKVLYYFYWEEILYAVGLAISKISILLFYLRVFPQQTFRYMVFVMISLNAMYAIGFSLAVILQCSPVDGAWRSWDGEYKAKCFNVNYLGWSGAGANIFFDVTTLILPLPVLAQLTMSTRKKLQVFSMFAVGFFVTLVSILRLRSMIEFGSTTNVTQDYVEVGYWSMIEISIGIVCACMPACRALLSMVHQTISGSLGTKGSGSGGSNRTPASYQRDVEGNLSGGNKTIGSSGRNNKKVLRRYSKFGNSTEITLDTSNANWSDVELVAVEKAPSPQSTDVDLLAPTTPGGSGGPPSPHLKRWSALSGNIRDSLGWKK</sequence>
<feature type="region of interest" description="Disordered" evidence="6">
    <location>
        <begin position="221"/>
        <end position="258"/>
    </location>
</feature>
<dbReference type="InterPro" id="IPR049326">
    <property type="entry name" value="Rhodopsin_dom_fungi"/>
</dbReference>
<dbReference type="EMBL" id="KI912113">
    <property type="protein sequence ID" value="ETS80489.1"/>
    <property type="molecule type" value="Genomic_DNA"/>
</dbReference>
<dbReference type="PANTHER" id="PTHR33048">
    <property type="entry name" value="PTH11-LIKE INTEGRAL MEMBRANE PROTEIN (AFU_ORTHOLOGUE AFUA_5G11245)"/>
    <property type="match status" value="1"/>
</dbReference>
<protein>
    <recommendedName>
        <fullName evidence="8">Rhodopsin domain-containing protein</fullName>
    </recommendedName>
</protein>
<feature type="transmembrane region" description="Helical" evidence="7">
    <location>
        <begin position="37"/>
        <end position="55"/>
    </location>
</feature>
<feature type="transmembrane region" description="Helical" evidence="7">
    <location>
        <begin position="118"/>
        <end position="137"/>
    </location>
</feature>
<dbReference type="eggNOG" id="ENOG502SM6F">
    <property type="taxonomic scope" value="Eukaryota"/>
</dbReference>
<dbReference type="RefSeq" id="XP_007834790.1">
    <property type="nucleotide sequence ID" value="XM_007836599.1"/>
</dbReference>
<name>W3X3A5_PESFW</name>
<reference evidence="10" key="1">
    <citation type="journal article" date="2015" name="BMC Genomics">
        <title>Genomic and transcriptomic analysis of the endophytic fungus Pestalotiopsis fici reveals its lifestyle and high potential for synthesis of natural products.</title>
        <authorList>
            <person name="Wang X."/>
            <person name="Zhang X."/>
            <person name="Liu L."/>
            <person name="Xiang M."/>
            <person name="Wang W."/>
            <person name="Sun X."/>
            <person name="Che Y."/>
            <person name="Guo L."/>
            <person name="Liu G."/>
            <person name="Guo L."/>
            <person name="Wang C."/>
            <person name="Yin W.B."/>
            <person name="Stadler M."/>
            <person name="Zhang X."/>
            <person name="Liu X."/>
        </authorList>
    </citation>
    <scope>NUCLEOTIDE SEQUENCE [LARGE SCALE GENOMIC DNA]</scope>
    <source>
        <strain evidence="10">W106-1 / CGMCC3.15140</strain>
    </source>
</reference>
<evidence type="ECO:0000256" key="5">
    <source>
        <dbReference type="ARBA" id="ARBA00038359"/>
    </source>
</evidence>
<evidence type="ECO:0000259" key="8">
    <source>
        <dbReference type="Pfam" id="PF20684"/>
    </source>
</evidence>
<dbReference type="Pfam" id="PF20684">
    <property type="entry name" value="Fung_rhodopsin"/>
    <property type="match status" value="1"/>
</dbReference>
<comment type="subcellular location">
    <subcellularLocation>
        <location evidence="1">Membrane</location>
        <topology evidence="1">Multi-pass membrane protein</topology>
    </subcellularLocation>
</comment>
<evidence type="ECO:0000256" key="6">
    <source>
        <dbReference type="SAM" id="MobiDB-lite"/>
    </source>
</evidence>
<evidence type="ECO:0000256" key="4">
    <source>
        <dbReference type="ARBA" id="ARBA00023136"/>
    </source>
</evidence>
<keyword evidence="4 7" id="KW-0472">Membrane</keyword>
<dbReference type="InterPro" id="IPR052337">
    <property type="entry name" value="SAT4-like"/>
</dbReference>
<comment type="similarity">
    <text evidence="5">Belongs to the SAT4 family.</text>
</comment>
<gene>
    <name evidence="9" type="ORF">PFICI_08018</name>
</gene>
<evidence type="ECO:0000256" key="7">
    <source>
        <dbReference type="SAM" id="Phobius"/>
    </source>
</evidence>
<keyword evidence="3 7" id="KW-1133">Transmembrane helix</keyword>
<proteinExistence type="inferred from homology"/>
<dbReference type="HOGENOM" id="CLU_028200_6_1_1"/>
<organism evidence="9 10">
    <name type="scientific">Pestalotiopsis fici (strain W106-1 / CGMCC3.15140)</name>
    <dbReference type="NCBI Taxonomy" id="1229662"/>
    <lineage>
        <taxon>Eukaryota</taxon>
        <taxon>Fungi</taxon>
        <taxon>Dikarya</taxon>
        <taxon>Ascomycota</taxon>
        <taxon>Pezizomycotina</taxon>
        <taxon>Sordariomycetes</taxon>
        <taxon>Xylariomycetidae</taxon>
        <taxon>Amphisphaeriales</taxon>
        <taxon>Sporocadaceae</taxon>
        <taxon>Pestalotiopsis</taxon>
    </lineage>
</organism>
<dbReference type="KEGG" id="pfy:PFICI_08018"/>
<accession>W3X3A5</accession>
<evidence type="ECO:0000313" key="9">
    <source>
        <dbReference type="EMBL" id="ETS80489.1"/>
    </source>
</evidence>
<feature type="region of interest" description="Disordered" evidence="6">
    <location>
        <begin position="296"/>
        <end position="329"/>
    </location>
</feature>
<dbReference type="OrthoDB" id="2496787at2759"/>
<dbReference type="GeneID" id="19273031"/>
<dbReference type="GO" id="GO:0016020">
    <property type="term" value="C:membrane"/>
    <property type="evidence" value="ECO:0007669"/>
    <property type="project" value="UniProtKB-SubCell"/>
</dbReference>
<dbReference type="InParanoid" id="W3X3A5"/>
<dbReference type="OMA" id="VKISICC"/>
<feature type="transmembrane region" description="Helical" evidence="7">
    <location>
        <begin position="187"/>
        <end position="210"/>
    </location>
</feature>
<feature type="transmembrane region" description="Helical" evidence="7">
    <location>
        <begin position="149"/>
        <end position="167"/>
    </location>
</feature>
<feature type="compositionally biased region" description="Polar residues" evidence="6">
    <location>
        <begin position="248"/>
        <end position="258"/>
    </location>
</feature>
<dbReference type="AlphaFoldDB" id="W3X3A5"/>